<dbReference type="EMBL" id="CP147246">
    <property type="protein sequence ID" value="WYJ92761.1"/>
    <property type="molecule type" value="Genomic_DNA"/>
</dbReference>
<evidence type="ECO:0008006" key="4">
    <source>
        <dbReference type="Google" id="ProtNLM"/>
    </source>
</evidence>
<dbReference type="AlphaFoldDB" id="A0A200JE26"/>
<dbReference type="EMBL" id="NIBQ01000001">
    <property type="protein sequence ID" value="OUZ35454.1"/>
    <property type="molecule type" value="Genomic_DNA"/>
</dbReference>
<proteinExistence type="predicted"/>
<reference evidence="2" key="3">
    <citation type="submission" date="2024-03" db="EMBL/GenBank/DDBJ databases">
        <title>The Genome Sequence of Enterococcus sp. DIV0238c.</title>
        <authorList>
            <consortium name="The Broad Institute Genomics Platform"/>
            <consortium name="The Broad Institute Microbial Omics Core"/>
            <consortium name="The Broad Institute Genomic Center for Infectious Diseases"/>
            <person name="Earl A."/>
            <person name="Manson A."/>
            <person name="Gilmore M."/>
            <person name="Schwartman J."/>
            <person name="Shea T."/>
            <person name="Abouelleil A."/>
            <person name="Cao P."/>
            <person name="Chapman S."/>
            <person name="Cusick C."/>
            <person name="Young S."/>
            <person name="Neafsey D."/>
            <person name="Nusbaum C."/>
            <person name="Birren B."/>
        </authorList>
    </citation>
    <scope>NUCLEOTIDE SEQUENCE</scope>
    <source>
        <strain evidence="2">9D6_DIV0238</strain>
    </source>
</reference>
<evidence type="ECO:0000313" key="3">
    <source>
        <dbReference type="Proteomes" id="UP000196151"/>
    </source>
</evidence>
<evidence type="ECO:0000313" key="2">
    <source>
        <dbReference type="EMBL" id="WYJ92761.1"/>
    </source>
</evidence>
<reference evidence="2" key="2">
    <citation type="submission" date="2017-05" db="EMBL/GenBank/DDBJ databases">
        <authorList>
            <consortium name="The Broad Institute Genomics Platform"/>
            <consortium name="The Broad Institute Genomic Center for Infectious Diseases"/>
            <person name="Earl A."/>
            <person name="Manson A."/>
            <person name="Schwartman J."/>
            <person name="Gilmore M."/>
            <person name="Abouelleil A."/>
            <person name="Cao P."/>
            <person name="Chapman S."/>
            <person name="Cusick C."/>
            <person name="Shea T."/>
            <person name="Young S."/>
            <person name="Neafsey D."/>
            <person name="Nusbaum C."/>
            <person name="Birren B."/>
        </authorList>
    </citation>
    <scope>NUCLEOTIDE SEQUENCE</scope>
    <source>
        <strain evidence="2">9D6_DIV0238</strain>
    </source>
</reference>
<organism evidence="1">
    <name type="scientific">Candidatus Enterococcus dunnyi</name>
    <dbReference type="NCBI Taxonomy" id="1834192"/>
    <lineage>
        <taxon>Bacteria</taxon>
        <taxon>Bacillati</taxon>
        <taxon>Bacillota</taxon>
        <taxon>Bacilli</taxon>
        <taxon>Lactobacillales</taxon>
        <taxon>Enterococcaceae</taxon>
        <taxon>Enterococcus</taxon>
    </lineage>
</organism>
<accession>A0A200JE26</accession>
<evidence type="ECO:0000313" key="1">
    <source>
        <dbReference type="EMBL" id="OUZ35454.1"/>
    </source>
</evidence>
<protein>
    <recommendedName>
        <fullName evidence="4">DUF465 domain-containing protein</fullName>
    </recommendedName>
</protein>
<name>A0A200JE26_9ENTE</name>
<reference evidence="1" key="1">
    <citation type="submission" date="2017-05" db="EMBL/GenBank/DDBJ databases">
        <title>The Genome Sequence of Enterococcus sp. 9D6_DIV0238.</title>
        <authorList>
            <consortium name="The Broad Institute Genomics Platform"/>
            <consortium name="The Broad Institute Genomic Center for Infectious Diseases"/>
            <person name="Earl A."/>
            <person name="Manson A."/>
            <person name="Schwartman J."/>
            <person name="Gilmore M."/>
            <person name="Abouelleil A."/>
            <person name="Cao P."/>
            <person name="Chapman S."/>
            <person name="Cusick C."/>
            <person name="Shea T."/>
            <person name="Young S."/>
            <person name="Neafsey D."/>
            <person name="Nusbaum C."/>
            <person name="Birren B."/>
        </authorList>
    </citation>
    <scope>NUCLEOTIDE SEQUENCE [LARGE SCALE GENOMIC DNA]</scope>
    <source>
        <strain evidence="1">9D6_DIV0238</strain>
    </source>
</reference>
<gene>
    <name evidence="2" type="ORF">A5889_000240</name>
    <name evidence="1" type="ORF">A5889_000930</name>
</gene>
<dbReference type="OrthoDB" id="2194265at2"/>
<dbReference type="Proteomes" id="UP000196151">
    <property type="component" value="Chromosome"/>
</dbReference>
<keyword evidence="3" id="KW-1185">Reference proteome</keyword>
<dbReference type="RefSeq" id="WP_087640063.1">
    <property type="nucleotide sequence ID" value="NZ_CP147246.1"/>
</dbReference>
<sequence>MHKEIEERLAELREKYKALPPEKKAELERHIKKKNFLNYKKIEHIKSDLLRLEARRAQLELCDREKELGLIEKKISCKKEKLLRYLGKQIDQ</sequence>